<dbReference type="EMBL" id="MUZR01000057">
    <property type="protein sequence ID" value="OOC09212.1"/>
    <property type="molecule type" value="Genomic_DNA"/>
</dbReference>
<reference evidence="3 4" key="1">
    <citation type="submission" date="2017-02" db="EMBL/GenBank/DDBJ databases">
        <title>Genomic diversity within the haloalkaliphilic genus Thioalkalivibrio.</title>
        <authorList>
            <person name="Ahn A.-C."/>
            <person name="Meier-Kolthoff J."/>
            <person name="Overmars L."/>
            <person name="Richter M."/>
            <person name="Woyke T."/>
            <person name="Sorokin D.Y."/>
            <person name="Muyzer G."/>
        </authorList>
    </citation>
    <scope>NUCLEOTIDE SEQUENCE [LARGE SCALE GENOMIC DNA]</scope>
    <source>
        <strain evidence="3 4">HL17</strain>
    </source>
</reference>
<dbReference type="Gene3D" id="2.60.320.10">
    <property type="entry name" value="N-utilization substance G protein NusG, insert domain"/>
    <property type="match status" value="1"/>
</dbReference>
<dbReference type="Pfam" id="PF07009">
    <property type="entry name" value="NusG_II"/>
    <property type="match status" value="1"/>
</dbReference>
<keyword evidence="2" id="KW-0472">Membrane</keyword>
<dbReference type="AlphaFoldDB" id="A0A1V2ZVP4"/>
<comment type="caution">
    <text evidence="3">The sequence shown here is derived from an EMBL/GenBank/DDBJ whole genome shotgun (WGS) entry which is preliminary data.</text>
</comment>
<feature type="transmembrane region" description="Helical" evidence="2">
    <location>
        <begin position="12"/>
        <end position="29"/>
    </location>
</feature>
<dbReference type="Proteomes" id="UP000189177">
    <property type="component" value="Unassembled WGS sequence"/>
</dbReference>
<proteinExistence type="predicted"/>
<evidence type="ECO:0000256" key="2">
    <source>
        <dbReference type="SAM" id="Phobius"/>
    </source>
</evidence>
<feature type="region of interest" description="Disordered" evidence="1">
    <location>
        <begin position="45"/>
        <end position="67"/>
    </location>
</feature>
<dbReference type="STRING" id="252474.B1A74_12135"/>
<evidence type="ECO:0000313" key="3">
    <source>
        <dbReference type="EMBL" id="OOC09212.1"/>
    </source>
</evidence>
<feature type="compositionally biased region" description="Basic and acidic residues" evidence="1">
    <location>
        <begin position="48"/>
        <end position="61"/>
    </location>
</feature>
<organism evidence="3 4">
    <name type="scientific">Thioalkalivibrio halophilus</name>
    <dbReference type="NCBI Taxonomy" id="252474"/>
    <lineage>
        <taxon>Bacteria</taxon>
        <taxon>Pseudomonadati</taxon>
        <taxon>Pseudomonadota</taxon>
        <taxon>Gammaproteobacteria</taxon>
        <taxon>Chromatiales</taxon>
        <taxon>Ectothiorhodospiraceae</taxon>
        <taxon>Thioalkalivibrio</taxon>
    </lineage>
</organism>
<name>A0A1V2ZVP4_9GAMM</name>
<dbReference type="InterPro" id="IPR038690">
    <property type="entry name" value="NusG_2_sf"/>
</dbReference>
<keyword evidence="2" id="KW-1133">Transmembrane helix</keyword>
<gene>
    <name evidence="3" type="ORF">B1A74_12135</name>
</gene>
<sequence>MRIPGLRWGDAVIAATGAGLVVTAFILAWNPDAGSEGRSLVITQAGEPARREPLEGPRELRLQGPAGTTRVDIETGRARCAESPGTQNICEGAGWLSTRGDMAISLPNRLTLRVEGAEPAWDSIHY</sequence>
<dbReference type="OrthoDB" id="47603at2"/>
<evidence type="ECO:0000313" key="4">
    <source>
        <dbReference type="Proteomes" id="UP000189177"/>
    </source>
</evidence>
<keyword evidence="2" id="KW-0812">Transmembrane</keyword>
<protein>
    <submittedName>
        <fullName evidence="3">Uncharacterized protein</fullName>
    </submittedName>
</protein>
<keyword evidence="4" id="KW-1185">Reference proteome</keyword>
<dbReference type="RefSeq" id="WP_018947562.1">
    <property type="nucleotide sequence ID" value="NZ_MUZR01000057.1"/>
</dbReference>
<evidence type="ECO:0000256" key="1">
    <source>
        <dbReference type="SAM" id="MobiDB-lite"/>
    </source>
</evidence>
<accession>A0A1V2ZVP4</accession>